<dbReference type="Gene3D" id="3.10.129.10">
    <property type="entry name" value="Hotdog Thioesterase"/>
    <property type="match status" value="1"/>
</dbReference>
<dbReference type="InterPro" id="IPR052723">
    <property type="entry name" value="Acyl-CoA_thioesterase_PaaI"/>
</dbReference>
<comment type="caution">
    <text evidence="2">The sequence shown here is derived from an EMBL/GenBank/DDBJ whole genome shotgun (WGS) entry which is preliminary data.</text>
</comment>
<protein>
    <submittedName>
        <fullName evidence="2">Thioesterase superfamily protein</fullName>
    </submittedName>
</protein>
<dbReference type="CDD" id="cd03443">
    <property type="entry name" value="PaaI_thioesterase"/>
    <property type="match status" value="1"/>
</dbReference>
<name>A0A4V6NCW6_9BACT</name>
<dbReference type="PANTHER" id="PTHR42856:SF1">
    <property type="entry name" value="ACYL-COENZYME A THIOESTERASE PAAI"/>
    <property type="match status" value="1"/>
</dbReference>
<feature type="domain" description="Thioesterase" evidence="1">
    <location>
        <begin position="41"/>
        <end position="111"/>
    </location>
</feature>
<accession>A0A4V6NCW6</accession>
<dbReference type="Pfam" id="PF03061">
    <property type="entry name" value="4HBT"/>
    <property type="match status" value="1"/>
</dbReference>
<sequence length="129" mass="14256">MEIKTHRKINRELCGEPIKVEEGYAEVELRTTELMAADEKGLIHGGFIFGQADYAAMLAVNHPNVVLGAANVMFLKPVKVGDTVVAVARVTSESGKKRIVEVSVKRGNEEVFKGEFICFVLDKHVLERS</sequence>
<dbReference type="RefSeq" id="WP_132527305.1">
    <property type="nucleotide sequence ID" value="NZ_SMFV01000005.1"/>
</dbReference>
<proteinExistence type="predicted"/>
<reference evidence="2 3" key="1">
    <citation type="submission" date="2019-03" db="EMBL/GenBank/DDBJ databases">
        <title>Genomic Encyclopedia of Archaeal and Bacterial Type Strains, Phase II (KMG-II): from individual species to whole genera.</title>
        <authorList>
            <person name="Goeker M."/>
        </authorList>
    </citation>
    <scope>NUCLEOTIDE SEQUENCE [LARGE SCALE GENOMIC DNA]</scope>
    <source>
        <strain evidence="2 3">DSM 24425</strain>
    </source>
</reference>
<dbReference type="SUPFAM" id="SSF54637">
    <property type="entry name" value="Thioesterase/thiol ester dehydrase-isomerase"/>
    <property type="match status" value="1"/>
</dbReference>
<dbReference type="EMBL" id="SMFV01000005">
    <property type="protein sequence ID" value="TCK03386.1"/>
    <property type="molecule type" value="Genomic_DNA"/>
</dbReference>
<evidence type="ECO:0000313" key="3">
    <source>
        <dbReference type="Proteomes" id="UP000295777"/>
    </source>
</evidence>
<evidence type="ECO:0000259" key="1">
    <source>
        <dbReference type="Pfam" id="PF03061"/>
    </source>
</evidence>
<dbReference type="Proteomes" id="UP000295777">
    <property type="component" value="Unassembled WGS sequence"/>
</dbReference>
<dbReference type="GO" id="GO:0016289">
    <property type="term" value="F:acyl-CoA hydrolase activity"/>
    <property type="evidence" value="ECO:0007669"/>
    <property type="project" value="TreeGrafter"/>
</dbReference>
<dbReference type="AlphaFoldDB" id="A0A4V6NCW6"/>
<dbReference type="PANTHER" id="PTHR42856">
    <property type="entry name" value="ACYL-COENZYME A THIOESTERASE PAAI"/>
    <property type="match status" value="1"/>
</dbReference>
<evidence type="ECO:0000313" key="2">
    <source>
        <dbReference type="EMBL" id="TCK03386.1"/>
    </source>
</evidence>
<organism evidence="2 3">
    <name type="scientific">Phorcysia thermohydrogeniphila</name>
    <dbReference type="NCBI Taxonomy" id="936138"/>
    <lineage>
        <taxon>Bacteria</taxon>
        <taxon>Pseudomonadati</taxon>
        <taxon>Aquificota</taxon>
        <taxon>Aquificia</taxon>
        <taxon>Desulfurobacteriales</taxon>
        <taxon>Desulfurobacteriaceae</taxon>
        <taxon>Phorcysia</taxon>
    </lineage>
</organism>
<gene>
    <name evidence="2" type="ORF">CLV27_1460</name>
</gene>
<keyword evidence="3" id="KW-1185">Reference proteome</keyword>
<dbReference type="InterPro" id="IPR006683">
    <property type="entry name" value="Thioestr_dom"/>
</dbReference>
<dbReference type="InterPro" id="IPR029069">
    <property type="entry name" value="HotDog_dom_sf"/>
</dbReference>
<dbReference type="OrthoDB" id="5323777at2"/>